<name>A0A517ZUC7_9PLAN</name>
<dbReference type="Proteomes" id="UP000319383">
    <property type="component" value="Chromosome"/>
</dbReference>
<dbReference type="Pfam" id="PF05050">
    <property type="entry name" value="Methyltransf_21"/>
    <property type="match status" value="1"/>
</dbReference>
<keyword evidence="4" id="KW-1185">Reference proteome</keyword>
<evidence type="ECO:0000259" key="2">
    <source>
        <dbReference type="Pfam" id="PF05050"/>
    </source>
</evidence>
<evidence type="ECO:0000313" key="3">
    <source>
        <dbReference type="EMBL" id="QDU46087.1"/>
    </source>
</evidence>
<organism evidence="3 4">
    <name type="scientific">Symmachiella dynata</name>
    <dbReference type="NCBI Taxonomy" id="2527995"/>
    <lineage>
        <taxon>Bacteria</taxon>
        <taxon>Pseudomonadati</taxon>
        <taxon>Planctomycetota</taxon>
        <taxon>Planctomycetia</taxon>
        <taxon>Planctomycetales</taxon>
        <taxon>Planctomycetaceae</taxon>
        <taxon>Symmachiella</taxon>
    </lineage>
</organism>
<dbReference type="AlphaFoldDB" id="A0A517ZUC7"/>
<accession>A0A517ZUC7</accession>
<proteinExistence type="predicted"/>
<dbReference type="RefSeq" id="WP_145378611.1">
    <property type="nucleotide sequence ID" value="NZ_CP036276.1"/>
</dbReference>
<dbReference type="InterPro" id="IPR029063">
    <property type="entry name" value="SAM-dependent_MTases_sf"/>
</dbReference>
<gene>
    <name evidence="3" type="ORF">Mal52_45840</name>
</gene>
<dbReference type="NCBIfam" id="TIGR01444">
    <property type="entry name" value="fkbM_fam"/>
    <property type="match status" value="1"/>
</dbReference>
<dbReference type="InterPro" id="IPR052514">
    <property type="entry name" value="SAM-dependent_MTase"/>
</dbReference>
<evidence type="ECO:0000313" key="4">
    <source>
        <dbReference type="Proteomes" id="UP000319383"/>
    </source>
</evidence>
<dbReference type="InterPro" id="IPR006342">
    <property type="entry name" value="FkbM_mtfrase"/>
</dbReference>
<dbReference type="Gene3D" id="3.40.50.150">
    <property type="entry name" value="Vaccinia Virus protein VP39"/>
    <property type="match status" value="1"/>
</dbReference>
<dbReference type="PANTHER" id="PTHR34203">
    <property type="entry name" value="METHYLTRANSFERASE, FKBM FAMILY PROTEIN"/>
    <property type="match status" value="1"/>
</dbReference>
<dbReference type="SUPFAM" id="SSF53335">
    <property type="entry name" value="S-adenosyl-L-methionine-dependent methyltransferases"/>
    <property type="match status" value="1"/>
</dbReference>
<feature type="domain" description="Methyltransferase FkbM" evidence="2">
    <location>
        <begin position="124"/>
        <end position="288"/>
    </location>
</feature>
<feature type="region of interest" description="Disordered" evidence="1">
    <location>
        <begin position="188"/>
        <end position="208"/>
    </location>
</feature>
<dbReference type="KEGG" id="sdyn:Mal52_45840"/>
<dbReference type="PANTHER" id="PTHR34203:SF15">
    <property type="entry name" value="SLL1173 PROTEIN"/>
    <property type="match status" value="1"/>
</dbReference>
<dbReference type="EMBL" id="CP036276">
    <property type="protein sequence ID" value="QDU46087.1"/>
    <property type="molecule type" value="Genomic_DNA"/>
</dbReference>
<evidence type="ECO:0000256" key="1">
    <source>
        <dbReference type="SAM" id="MobiDB-lite"/>
    </source>
</evidence>
<sequence length="319" mass="36379">MQIRRLSSLFSPVRYGYCRELFQSPFRALCNLSFMGKSAFSLTLRSGRTAKFSRQGRDHKLWDWYFEHRPPIDFTEDGLVQIEWRGQSVLLRPGTQDFFIFHEIFIDDDYNLSGHDQRLGTVIDLGANAGLFSSALLNKAERVISVEAVGENYRHTLRNLQLNEGVAEDVLHLAVSAHSGETLKLYHNSRNSGGHSVDRNWSEQQSTDTDYETTQSISLADLIAWARCETVDLLKCDIEGSEYDAFLATDEQTLQKIERIVMEVHISETYPPSRLLELIDHLRSAGFQVQLDRDMPTTTATQARMLYADRRHAVATKAA</sequence>
<protein>
    <recommendedName>
        <fullName evidence="2">Methyltransferase FkbM domain-containing protein</fullName>
    </recommendedName>
</protein>
<reference evidence="3 4" key="1">
    <citation type="submission" date="2019-02" db="EMBL/GenBank/DDBJ databases">
        <title>Deep-cultivation of Planctomycetes and their phenomic and genomic characterization uncovers novel biology.</title>
        <authorList>
            <person name="Wiegand S."/>
            <person name="Jogler M."/>
            <person name="Boedeker C."/>
            <person name="Pinto D."/>
            <person name="Vollmers J."/>
            <person name="Rivas-Marin E."/>
            <person name="Kohn T."/>
            <person name="Peeters S.H."/>
            <person name="Heuer A."/>
            <person name="Rast P."/>
            <person name="Oberbeckmann S."/>
            <person name="Bunk B."/>
            <person name="Jeske O."/>
            <person name="Meyerdierks A."/>
            <person name="Storesund J.E."/>
            <person name="Kallscheuer N."/>
            <person name="Luecker S."/>
            <person name="Lage O.M."/>
            <person name="Pohl T."/>
            <person name="Merkel B.J."/>
            <person name="Hornburger P."/>
            <person name="Mueller R.-W."/>
            <person name="Bruemmer F."/>
            <person name="Labrenz M."/>
            <person name="Spormann A.M."/>
            <person name="Op den Camp H."/>
            <person name="Overmann J."/>
            <person name="Amann R."/>
            <person name="Jetten M.S.M."/>
            <person name="Mascher T."/>
            <person name="Medema M.H."/>
            <person name="Devos D.P."/>
            <person name="Kaster A.-K."/>
            <person name="Ovreas L."/>
            <person name="Rohde M."/>
            <person name="Galperin M.Y."/>
            <person name="Jogler C."/>
        </authorList>
    </citation>
    <scope>NUCLEOTIDE SEQUENCE [LARGE SCALE GENOMIC DNA]</scope>
    <source>
        <strain evidence="3 4">Mal52</strain>
    </source>
</reference>